<dbReference type="PROSITE" id="PS00137">
    <property type="entry name" value="SUBTILASE_HIS"/>
    <property type="match status" value="1"/>
</dbReference>
<evidence type="ECO:0000256" key="6">
    <source>
        <dbReference type="RuleBase" id="RU003355"/>
    </source>
</evidence>
<dbReference type="InterPro" id="IPR015500">
    <property type="entry name" value="Peptidase_S8_subtilisin-rel"/>
</dbReference>
<sequence>MKLSHSVALSILAALTANAMIIPNVGDVINVFEKQEGNALAELKKGVQEAVNYQMLAGSNTVAPLMDKKGETIAHKYLIIFKDDVPQETIEFHQLFVTSKHAEDVSRADPSSSFFTAVVEANGKHGILDLFDIGSVRGYSGYFVDSTLDWIRRDPAVEFVEIDSMVYTNAKVTQNGAPWGLARISTRPQLSLSNFNKYIYDERGGKGVTAYVIDTGLFTGHNQFEGRAKWGATIPTDDLDEDGNGHGTHCAGTIASKDFGVAKKATVVGVKVLRSNGSGSMTDVLKGVEFVLKSHKKAVSERANGFKGSTANLSLGGDYSPALDKAVNAAVAGGVHFAVAAGNENQDASNTSPASSELAITVGASTISDSRAYFSNYGASVDVFAPGLNVLSTYIGSKSATATLSGTSMASPHVCGLLSYYVSLQPGADSEYFTADSGVTTAQLKELLLKFASKGVLSDLPKGKDNRETPNNLVFNGAGDLSDLWASGKLDAKEEAMDNSISSLMEKLEQKSENFINEVQHMVSELYSRE</sequence>
<evidence type="ECO:0000256" key="2">
    <source>
        <dbReference type="ARBA" id="ARBA00022670"/>
    </source>
</evidence>
<evidence type="ECO:0008006" key="12">
    <source>
        <dbReference type="Google" id="ProtNLM"/>
    </source>
</evidence>
<keyword evidence="3 5" id="KW-0378">Hydrolase</keyword>
<dbReference type="Gene3D" id="3.30.70.80">
    <property type="entry name" value="Peptidase S8 propeptide/proteinase inhibitor I9"/>
    <property type="match status" value="1"/>
</dbReference>
<feature type="active site" description="Charge relay system" evidence="5">
    <location>
        <position position="214"/>
    </location>
</feature>
<evidence type="ECO:0000313" key="11">
    <source>
        <dbReference type="Proteomes" id="UP000268321"/>
    </source>
</evidence>
<evidence type="ECO:0000259" key="8">
    <source>
        <dbReference type="Pfam" id="PF00082"/>
    </source>
</evidence>
<dbReference type="CDD" id="cd04077">
    <property type="entry name" value="Peptidases_S8_PCSK9_ProteinaseK_like"/>
    <property type="match status" value="1"/>
</dbReference>
<keyword evidence="2 5" id="KW-0645">Protease</keyword>
<dbReference type="InterPro" id="IPR037045">
    <property type="entry name" value="S8pro/Inhibitor_I9_sf"/>
</dbReference>
<protein>
    <recommendedName>
        <fullName evidence="12">Subtilisin-like protein</fullName>
    </recommendedName>
</protein>
<comment type="similarity">
    <text evidence="1 5 6">Belongs to the peptidase S8 family.</text>
</comment>
<dbReference type="GO" id="GO:0006508">
    <property type="term" value="P:proteolysis"/>
    <property type="evidence" value="ECO:0007669"/>
    <property type="project" value="UniProtKB-KW"/>
</dbReference>
<keyword evidence="7" id="KW-0732">Signal</keyword>
<feature type="domain" description="Peptidase S8/S53" evidence="8">
    <location>
        <begin position="205"/>
        <end position="458"/>
    </location>
</feature>
<dbReference type="PROSITE" id="PS00138">
    <property type="entry name" value="SUBTILASE_SER"/>
    <property type="match status" value="1"/>
</dbReference>
<keyword evidence="11" id="KW-1185">Reference proteome</keyword>
<keyword evidence="4 5" id="KW-0720">Serine protease</keyword>
<evidence type="ECO:0000256" key="1">
    <source>
        <dbReference type="ARBA" id="ARBA00011073"/>
    </source>
</evidence>
<organism evidence="10 11">
    <name type="scientific">Metschnikowia bicuspidata</name>
    <dbReference type="NCBI Taxonomy" id="27322"/>
    <lineage>
        <taxon>Eukaryota</taxon>
        <taxon>Fungi</taxon>
        <taxon>Dikarya</taxon>
        <taxon>Ascomycota</taxon>
        <taxon>Saccharomycotina</taxon>
        <taxon>Pichiomycetes</taxon>
        <taxon>Metschnikowiaceae</taxon>
        <taxon>Metschnikowia</taxon>
    </lineage>
</organism>
<dbReference type="Gene3D" id="3.40.50.200">
    <property type="entry name" value="Peptidase S8/S53 domain"/>
    <property type="match status" value="1"/>
</dbReference>
<dbReference type="InterPro" id="IPR023828">
    <property type="entry name" value="Peptidase_S8_Ser-AS"/>
</dbReference>
<feature type="active site" description="Charge relay system" evidence="5">
    <location>
        <position position="408"/>
    </location>
</feature>
<dbReference type="InterPro" id="IPR000209">
    <property type="entry name" value="Peptidase_S8/S53_dom"/>
</dbReference>
<dbReference type="InterPro" id="IPR023827">
    <property type="entry name" value="Peptidase_S8_Asp-AS"/>
</dbReference>
<dbReference type="PANTHER" id="PTHR43806:SF11">
    <property type="entry name" value="CEREVISIN-RELATED"/>
    <property type="match status" value="1"/>
</dbReference>
<evidence type="ECO:0000256" key="7">
    <source>
        <dbReference type="SAM" id="SignalP"/>
    </source>
</evidence>
<dbReference type="InterPro" id="IPR010259">
    <property type="entry name" value="S8pro/Inhibitor_I9"/>
</dbReference>
<dbReference type="GO" id="GO:0004252">
    <property type="term" value="F:serine-type endopeptidase activity"/>
    <property type="evidence" value="ECO:0007669"/>
    <property type="project" value="UniProtKB-UniRule"/>
</dbReference>
<dbReference type="PROSITE" id="PS51892">
    <property type="entry name" value="SUBTILASE"/>
    <property type="match status" value="1"/>
</dbReference>
<evidence type="ECO:0000256" key="5">
    <source>
        <dbReference type="PROSITE-ProRule" id="PRU01240"/>
    </source>
</evidence>
<name>A0A4P9ZFT5_9ASCO</name>
<dbReference type="InterPro" id="IPR022398">
    <property type="entry name" value="Peptidase_S8_His-AS"/>
</dbReference>
<dbReference type="PANTHER" id="PTHR43806">
    <property type="entry name" value="PEPTIDASE S8"/>
    <property type="match status" value="1"/>
</dbReference>
<evidence type="ECO:0000256" key="4">
    <source>
        <dbReference type="ARBA" id="ARBA00022825"/>
    </source>
</evidence>
<feature type="signal peptide" evidence="7">
    <location>
        <begin position="1"/>
        <end position="19"/>
    </location>
</feature>
<evidence type="ECO:0000259" key="9">
    <source>
        <dbReference type="Pfam" id="PF05922"/>
    </source>
</evidence>
<evidence type="ECO:0000313" key="10">
    <source>
        <dbReference type="EMBL" id="RKP31071.1"/>
    </source>
</evidence>
<dbReference type="Pfam" id="PF05922">
    <property type="entry name" value="Inhibitor_I9"/>
    <property type="match status" value="1"/>
</dbReference>
<dbReference type="PROSITE" id="PS00136">
    <property type="entry name" value="SUBTILASE_ASP"/>
    <property type="match status" value="1"/>
</dbReference>
<reference evidence="11" key="1">
    <citation type="journal article" date="2018" name="Nat. Microbiol.">
        <title>Leveraging single-cell genomics to expand the fungal tree of life.</title>
        <authorList>
            <person name="Ahrendt S.R."/>
            <person name="Quandt C.A."/>
            <person name="Ciobanu D."/>
            <person name="Clum A."/>
            <person name="Salamov A."/>
            <person name="Andreopoulos B."/>
            <person name="Cheng J.F."/>
            <person name="Woyke T."/>
            <person name="Pelin A."/>
            <person name="Henrissat B."/>
            <person name="Reynolds N.K."/>
            <person name="Benny G.L."/>
            <person name="Smith M.E."/>
            <person name="James T.Y."/>
            <person name="Grigoriev I.V."/>
        </authorList>
    </citation>
    <scope>NUCLEOTIDE SEQUENCE [LARGE SCALE GENOMIC DNA]</scope>
    <source>
        <strain evidence="11">Baker2002</strain>
    </source>
</reference>
<dbReference type="FunFam" id="3.40.50.200:FF:000007">
    <property type="entry name" value="Subtilisin-like serine protease"/>
    <property type="match status" value="1"/>
</dbReference>
<dbReference type="EMBL" id="ML004447">
    <property type="protein sequence ID" value="RKP31071.1"/>
    <property type="molecule type" value="Genomic_DNA"/>
</dbReference>
<accession>A0A4P9ZFT5</accession>
<dbReference type="InterPro" id="IPR036852">
    <property type="entry name" value="Peptidase_S8/S53_dom_sf"/>
</dbReference>
<dbReference type="OrthoDB" id="206201at2759"/>
<proteinExistence type="inferred from homology"/>
<dbReference type="InterPro" id="IPR034193">
    <property type="entry name" value="PCSK9_ProteinaseK-like"/>
</dbReference>
<dbReference type="Proteomes" id="UP000268321">
    <property type="component" value="Unassembled WGS sequence"/>
</dbReference>
<dbReference type="AlphaFoldDB" id="A0A4P9ZFT5"/>
<evidence type="ECO:0000256" key="3">
    <source>
        <dbReference type="ARBA" id="ARBA00022801"/>
    </source>
</evidence>
<dbReference type="PRINTS" id="PR00723">
    <property type="entry name" value="SUBTILISIN"/>
</dbReference>
<feature type="domain" description="Inhibitor I9" evidence="9">
    <location>
        <begin position="76"/>
        <end position="168"/>
    </location>
</feature>
<dbReference type="Pfam" id="PF00082">
    <property type="entry name" value="Peptidase_S8"/>
    <property type="match status" value="1"/>
</dbReference>
<dbReference type="SUPFAM" id="SSF54897">
    <property type="entry name" value="Protease propeptides/inhibitors"/>
    <property type="match status" value="1"/>
</dbReference>
<dbReference type="SUPFAM" id="SSF52743">
    <property type="entry name" value="Subtilisin-like"/>
    <property type="match status" value="1"/>
</dbReference>
<dbReference type="InterPro" id="IPR050131">
    <property type="entry name" value="Peptidase_S8_subtilisin-like"/>
</dbReference>
<feature type="chain" id="PRO_5020752026" description="Subtilisin-like protein" evidence="7">
    <location>
        <begin position="20"/>
        <end position="530"/>
    </location>
</feature>
<gene>
    <name evidence="10" type="ORF">METBISCDRAFT_14874</name>
</gene>
<feature type="active site" description="Charge relay system" evidence="5">
    <location>
        <position position="246"/>
    </location>
</feature>